<evidence type="ECO:0000313" key="3">
    <source>
        <dbReference type="EMBL" id="QID19682.1"/>
    </source>
</evidence>
<keyword evidence="1" id="KW-0472">Membrane</keyword>
<protein>
    <submittedName>
        <fullName evidence="3">Phosphatase PAP2 family protein</fullName>
    </submittedName>
</protein>
<dbReference type="Proteomes" id="UP000501991">
    <property type="component" value="Chromosome"/>
</dbReference>
<evidence type="ECO:0000256" key="1">
    <source>
        <dbReference type="SAM" id="Phobius"/>
    </source>
</evidence>
<dbReference type="AlphaFoldDB" id="A0A6C1B7E3"/>
<feature type="transmembrane region" description="Helical" evidence="1">
    <location>
        <begin position="192"/>
        <end position="212"/>
    </location>
</feature>
<name>A0A6C1B7E3_9RHOO</name>
<accession>A0A6C1B7E3</accession>
<sequence length="217" mass="23485">MPAPGWFGRLFARTRRHAPLKAVGTTVYITAFFVAYFWLLENPRVPPTVMPLTALDRAVPFSTVWLPAYLSLWLYVSLPPAFIETRRALVGYGIAIGAVCVLGLGSFVLWPTAVPPHLVDLANTPEMALLQGIDATGNACPSMHVATALFSGLWLHRLLAEVGAPRALRLANLLWGVAIVYSTLAIKQHVAIDMLGGLVLGGLGAWGSLAWYGRLSR</sequence>
<evidence type="ECO:0000259" key="2">
    <source>
        <dbReference type="Pfam" id="PF01569"/>
    </source>
</evidence>
<keyword evidence="1" id="KW-1133">Transmembrane helix</keyword>
<evidence type="ECO:0000313" key="4">
    <source>
        <dbReference type="Proteomes" id="UP000501991"/>
    </source>
</evidence>
<reference evidence="3 4" key="1">
    <citation type="submission" date="2020-02" db="EMBL/GenBank/DDBJ databases">
        <title>Nitrogenibacter mangrovi gen. nov., sp. nov. isolated from mangrove sediment, a denitrifying betaproteobacterium.</title>
        <authorList>
            <person name="Liao H."/>
            <person name="Tian Y."/>
        </authorList>
    </citation>
    <scope>NUCLEOTIDE SEQUENCE [LARGE SCALE GENOMIC DNA]</scope>
    <source>
        <strain evidence="3 4">M9-3-2</strain>
    </source>
</reference>
<feature type="domain" description="Phosphatidic acid phosphatase type 2/haloperoxidase" evidence="2">
    <location>
        <begin position="116"/>
        <end position="214"/>
    </location>
</feature>
<dbReference type="InterPro" id="IPR000326">
    <property type="entry name" value="PAP2/HPO"/>
</dbReference>
<proteinExistence type="predicted"/>
<organism evidence="3 4">
    <name type="scientific">Nitrogeniibacter mangrovi</name>
    <dbReference type="NCBI Taxonomy" id="2016596"/>
    <lineage>
        <taxon>Bacteria</taxon>
        <taxon>Pseudomonadati</taxon>
        <taxon>Pseudomonadota</taxon>
        <taxon>Betaproteobacteria</taxon>
        <taxon>Rhodocyclales</taxon>
        <taxon>Zoogloeaceae</taxon>
        <taxon>Nitrogeniibacter</taxon>
    </lineage>
</organism>
<gene>
    <name evidence="3" type="ORF">G3580_01770</name>
</gene>
<feature type="transmembrane region" description="Helical" evidence="1">
    <location>
        <begin position="59"/>
        <end position="76"/>
    </location>
</feature>
<feature type="transmembrane region" description="Helical" evidence="1">
    <location>
        <begin position="88"/>
        <end position="110"/>
    </location>
</feature>
<dbReference type="EMBL" id="CP048836">
    <property type="protein sequence ID" value="QID19682.1"/>
    <property type="molecule type" value="Genomic_DNA"/>
</dbReference>
<feature type="transmembrane region" description="Helical" evidence="1">
    <location>
        <begin position="20"/>
        <end position="39"/>
    </location>
</feature>
<dbReference type="Pfam" id="PF01569">
    <property type="entry name" value="PAP2"/>
    <property type="match status" value="1"/>
</dbReference>
<dbReference type="KEGG" id="azq:G3580_01770"/>
<keyword evidence="1" id="KW-0812">Transmembrane</keyword>
<keyword evidence="4" id="KW-1185">Reference proteome</keyword>
<dbReference type="Gene3D" id="1.20.144.10">
    <property type="entry name" value="Phosphatidic acid phosphatase type 2/haloperoxidase"/>
    <property type="match status" value="1"/>
</dbReference>